<keyword evidence="3 8" id="KW-0223">Dioxygenase</keyword>
<dbReference type="CDD" id="cd10548">
    <property type="entry name" value="cupin_CDO"/>
    <property type="match status" value="1"/>
</dbReference>
<dbReference type="GO" id="GO:0016702">
    <property type="term" value="F:oxidoreductase activity, acting on single donors with incorporation of molecular oxygen, incorporation of two atoms of oxygen"/>
    <property type="evidence" value="ECO:0007669"/>
    <property type="project" value="InterPro"/>
</dbReference>
<dbReference type="InterPro" id="IPR010300">
    <property type="entry name" value="CDO_1"/>
</dbReference>
<dbReference type="Pfam" id="PF05995">
    <property type="entry name" value="CDO_I"/>
    <property type="match status" value="1"/>
</dbReference>
<dbReference type="GO" id="GO:0008198">
    <property type="term" value="F:ferrous iron binding"/>
    <property type="evidence" value="ECO:0007669"/>
    <property type="project" value="TreeGrafter"/>
</dbReference>
<feature type="binding site" evidence="7">
    <location>
        <position position="145"/>
    </location>
    <ligand>
        <name>Fe cation</name>
        <dbReference type="ChEBI" id="CHEBI:24875"/>
        <note>catalytic</note>
    </ligand>
</feature>
<feature type="cross-link" description="3'-(S-cysteinyl)-tyrosine (Cys-Tyr)" evidence="6">
    <location>
        <begin position="101"/>
        <end position="163"/>
    </location>
</feature>
<keyword evidence="2 7" id="KW-0479">Metal-binding</keyword>
<reference evidence="8 9" key="1">
    <citation type="submission" date="2016-10" db="EMBL/GenBank/DDBJ databases">
        <authorList>
            <person name="de Groot N.N."/>
        </authorList>
    </citation>
    <scope>NUCLEOTIDE SEQUENCE [LARGE SCALE GENOMIC DNA]</scope>
    <source>
        <strain evidence="8 9">DSM 15893</strain>
    </source>
</reference>
<comment type="similarity">
    <text evidence="1">Belongs to the cysteine dioxygenase family.</text>
</comment>
<organism evidence="8 9">
    <name type="scientific">Enterovibrio norvegicus DSM 15893</name>
    <dbReference type="NCBI Taxonomy" id="1121869"/>
    <lineage>
        <taxon>Bacteria</taxon>
        <taxon>Pseudomonadati</taxon>
        <taxon>Pseudomonadota</taxon>
        <taxon>Gammaproteobacteria</taxon>
        <taxon>Vibrionales</taxon>
        <taxon>Vibrionaceae</taxon>
        <taxon>Enterovibrio</taxon>
    </lineage>
</organism>
<dbReference type="Gene3D" id="2.60.120.10">
    <property type="entry name" value="Jelly Rolls"/>
    <property type="match status" value="1"/>
</dbReference>
<dbReference type="GeneID" id="35871316"/>
<gene>
    <name evidence="8" type="ORF">SAMN03084138_02165</name>
</gene>
<dbReference type="Proteomes" id="UP000182692">
    <property type="component" value="Unassembled WGS sequence"/>
</dbReference>
<keyword evidence="5 7" id="KW-0408">Iron</keyword>
<sequence>MDITKPSSLPLVPLFDADYQFTFDELLEQLAQTKKPLSLPSIRFVLENLALGDEQISTLSSFTSDTYCRKRLFKNECCEILILSWLNGQRSKIHDHKHTSCGVRVLNGEATETTFDTAANGHIYATQSSLFAEGSVTASKDNDIHQISNLQCDDKPLVTLHIYSPPLHQFNIYSLEDGKVTLLDMLEDSWIYEI</sequence>
<feature type="binding site" evidence="7">
    <location>
        <position position="96"/>
    </location>
    <ligand>
        <name>Fe cation</name>
        <dbReference type="ChEBI" id="CHEBI:24875"/>
        <note>catalytic</note>
    </ligand>
</feature>
<accession>A0A1I5Q8H5</accession>
<dbReference type="RefSeq" id="WP_017015566.1">
    <property type="nucleotide sequence ID" value="NZ_FOWR01000014.1"/>
</dbReference>
<dbReference type="STRING" id="1121869.SAMN03084138_02165"/>
<keyword evidence="6" id="KW-0883">Thioether bond</keyword>
<proteinExistence type="inferred from homology"/>
<protein>
    <submittedName>
        <fullName evidence="8">Cysteine dioxygenase</fullName>
    </submittedName>
</protein>
<dbReference type="EMBL" id="FOWR01000014">
    <property type="protein sequence ID" value="SFP42539.1"/>
    <property type="molecule type" value="Genomic_DNA"/>
</dbReference>
<evidence type="ECO:0000256" key="5">
    <source>
        <dbReference type="ARBA" id="ARBA00023004"/>
    </source>
</evidence>
<evidence type="ECO:0000256" key="3">
    <source>
        <dbReference type="ARBA" id="ARBA00022964"/>
    </source>
</evidence>
<feature type="binding site" evidence="7">
    <location>
        <position position="94"/>
    </location>
    <ligand>
        <name>Fe cation</name>
        <dbReference type="ChEBI" id="CHEBI:24875"/>
        <note>catalytic</note>
    </ligand>
</feature>
<dbReference type="AlphaFoldDB" id="A0A1I5Q8H5"/>
<evidence type="ECO:0000256" key="6">
    <source>
        <dbReference type="PIRSR" id="PIRSR610300-50"/>
    </source>
</evidence>
<evidence type="ECO:0000313" key="9">
    <source>
        <dbReference type="Proteomes" id="UP000182692"/>
    </source>
</evidence>
<dbReference type="InterPro" id="IPR011051">
    <property type="entry name" value="RmlC_Cupin_sf"/>
</dbReference>
<dbReference type="PANTHER" id="PTHR12918">
    <property type="entry name" value="CYSTEINE DIOXYGENASE"/>
    <property type="match status" value="1"/>
</dbReference>
<evidence type="ECO:0000256" key="1">
    <source>
        <dbReference type="ARBA" id="ARBA00006622"/>
    </source>
</evidence>
<keyword evidence="4" id="KW-0560">Oxidoreductase</keyword>
<evidence type="ECO:0000256" key="2">
    <source>
        <dbReference type="ARBA" id="ARBA00022723"/>
    </source>
</evidence>
<evidence type="ECO:0000313" key="8">
    <source>
        <dbReference type="EMBL" id="SFP42539.1"/>
    </source>
</evidence>
<evidence type="ECO:0000256" key="4">
    <source>
        <dbReference type="ARBA" id="ARBA00023002"/>
    </source>
</evidence>
<dbReference type="PANTHER" id="PTHR12918:SF1">
    <property type="entry name" value="CYSTEINE DIOXYGENASE TYPE 1"/>
    <property type="match status" value="1"/>
</dbReference>
<name>A0A1I5Q8H5_9GAMM</name>
<dbReference type="InterPro" id="IPR014710">
    <property type="entry name" value="RmlC-like_jellyroll"/>
</dbReference>
<dbReference type="OrthoDB" id="7059163at2"/>
<dbReference type="SUPFAM" id="SSF51182">
    <property type="entry name" value="RmlC-like cupins"/>
    <property type="match status" value="1"/>
</dbReference>
<evidence type="ECO:0000256" key="7">
    <source>
        <dbReference type="PIRSR" id="PIRSR610300-51"/>
    </source>
</evidence>